<evidence type="ECO:0000313" key="3">
    <source>
        <dbReference type="Proteomes" id="UP001139068"/>
    </source>
</evidence>
<gene>
    <name evidence="2" type="ORF">K9U37_18945</name>
</gene>
<dbReference type="EMBL" id="JAIVFL010000001">
    <property type="protein sequence ID" value="MCI4676846.1"/>
    <property type="molecule type" value="Genomic_DNA"/>
</dbReference>
<sequence length="70" mass="7770">MTEPESFPDDVPVADAVEQVRPAAEPADLESVDPGERVPLDDGPAPLESNESDWQEQRQIVEDPDEDEIR</sequence>
<keyword evidence="3" id="KW-1185">Reference proteome</keyword>
<reference evidence="2" key="1">
    <citation type="journal article" date="2022" name="ISME J.">
        <title>Identification of active gaseous-alkane degraders at natural gas seeps.</title>
        <authorList>
            <person name="Farhan Ul Haque M."/>
            <person name="Hernandez M."/>
            <person name="Crombie A.T."/>
            <person name="Murrell J.C."/>
        </authorList>
    </citation>
    <scope>NUCLEOTIDE SEQUENCE</scope>
    <source>
        <strain evidence="2">ANDR5</strain>
    </source>
</reference>
<evidence type="ECO:0000256" key="1">
    <source>
        <dbReference type="SAM" id="MobiDB-lite"/>
    </source>
</evidence>
<organism evidence="2 3">
    <name type="scientific">Candidatus Mycolicibacterium alkanivorans</name>
    <dbReference type="NCBI Taxonomy" id="2954114"/>
    <lineage>
        <taxon>Bacteria</taxon>
        <taxon>Bacillati</taxon>
        <taxon>Actinomycetota</taxon>
        <taxon>Actinomycetes</taxon>
        <taxon>Mycobacteriales</taxon>
        <taxon>Mycobacteriaceae</taxon>
        <taxon>Mycolicibacterium</taxon>
    </lineage>
</organism>
<proteinExistence type="predicted"/>
<evidence type="ECO:0000313" key="2">
    <source>
        <dbReference type="EMBL" id="MCI4676846.1"/>
    </source>
</evidence>
<dbReference type="Proteomes" id="UP001139068">
    <property type="component" value="Unassembled WGS sequence"/>
</dbReference>
<name>A0ABS9Z010_9MYCO</name>
<protein>
    <submittedName>
        <fullName evidence="2">Uncharacterized protein</fullName>
    </submittedName>
</protein>
<feature type="region of interest" description="Disordered" evidence="1">
    <location>
        <begin position="23"/>
        <end position="70"/>
    </location>
</feature>
<comment type="caution">
    <text evidence="2">The sequence shown here is derived from an EMBL/GenBank/DDBJ whole genome shotgun (WGS) entry which is preliminary data.</text>
</comment>
<accession>A0ABS9Z010</accession>
<dbReference type="RefSeq" id="WP_243072988.1">
    <property type="nucleotide sequence ID" value="NZ_JAIVFL010000001.1"/>
</dbReference>